<evidence type="ECO:0000313" key="3">
    <source>
        <dbReference type="EMBL" id="TWU42801.1"/>
    </source>
</evidence>
<dbReference type="Pfam" id="PF08695">
    <property type="entry name" value="Coa1"/>
    <property type="match status" value="1"/>
</dbReference>
<gene>
    <name evidence="3" type="ORF">Poly41_11020</name>
</gene>
<protein>
    <submittedName>
        <fullName evidence="3">Cytochrome oxidase complex assembly protein 1</fullName>
    </submittedName>
</protein>
<keyword evidence="4" id="KW-1185">Reference proteome</keyword>
<feature type="region of interest" description="Disordered" evidence="1">
    <location>
        <begin position="156"/>
        <end position="201"/>
    </location>
</feature>
<accession>A0A5C6E5C5</accession>
<dbReference type="RefSeq" id="WP_197231076.1">
    <property type="nucleotide sequence ID" value="NZ_SJPV01000001.1"/>
</dbReference>
<evidence type="ECO:0000256" key="2">
    <source>
        <dbReference type="SAM" id="Phobius"/>
    </source>
</evidence>
<keyword evidence="2" id="KW-0812">Transmembrane</keyword>
<dbReference type="EMBL" id="SJPV01000001">
    <property type="protein sequence ID" value="TWU42801.1"/>
    <property type="molecule type" value="Genomic_DNA"/>
</dbReference>
<feature type="compositionally biased region" description="Low complexity" evidence="1">
    <location>
        <begin position="19"/>
        <end position="30"/>
    </location>
</feature>
<organism evidence="3 4">
    <name type="scientific">Novipirellula artificiosorum</name>
    <dbReference type="NCBI Taxonomy" id="2528016"/>
    <lineage>
        <taxon>Bacteria</taxon>
        <taxon>Pseudomonadati</taxon>
        <taxon>Planctomycetota</taxon>
        <taxon>Planctomycetia</taxon>
        <taxon>Pirellulales</taxon>
        <taxon>Pirellulaceae</taxon>
        <taxon>Novipirellula</taxon>
    </lineage>
</organism>
<sequence length="201" mass="21540">MSMNSDNPFQNPNAAPRNPQGQFPSGQLPQGSPPPKKSNVWLWVLGTIVVLGVVGGLVCCGGSYFMFQMGQGMMGEEITRQIDGDPTVVEQIGEIESVKMSISETANQEMTQGKPGAIAFDIQGDKGSGVLVIQQDQGVPGQPFALRSAELVLPDGTRHQLIPADNAEPSSGESDSEMQDQPEDLNDFRVRDIESPEPAFP</sequence>
<keyword evidence="2" id="KW-0472">Membrane</keyword>
<feature type="compositionally biased region" description="Acidic residues" evidence="1">
    <location>
        <begin position="174"/>
        <end position="185"/>
    </location>
</feature>
<dbReference type="Proteomes" id="UP000319143">
    <property type="component" value="Unassembled WGS sequence"/>
</dbReference>
<feature type="transmembrane region" description="Helical" evidence="2">
    <location>
        <begin position="40"/>
        <end position="67"/>
    </location>
</feature>
<comment type="caution">
    <text evidence="3">The sequence shown here is derived from an EMBL/GenBank/DDBJ whole genome shotgun (WGS) entry which is preliminary data.</text>
</comment>
<keyword evidence="2" id="KW-1133">Transmembrane helix</keyword>
<name>A0A5C6E5C5_9BACT</name>
<dbReference type="InterPro" id="IPR014807">
    <property type="entry name" value="Coa1"/>
</dbReference>
<feature type="compositionally biased region" description="Polar residues" evidence="1">
    <location>
        <begin position="1"/>
        <end position="13"/>
    </location>
</feature>
<proteinExistence type="predicted"/>
<dbReference type="AlphaFoldDB" id="A0A5C6E5C5"/>
<feature type="region of interest" description="Disordered" evidence="1">
    <location>
        <begin position="1"/>
        <end position="34"/>
    </location>
</feature>
<evidence type="ECO:0000256" key="1">
    <source>
        <dbReference type="SAM" id="MobiDB-lite"/>
    </source>
</evidence>
<evidence type="ECO:0000313" key="4">
    <source>
        <dbReference type="Proteomes" id="UP000319143"/>
    </source>
</evidence>
<reference evidence="3 4" key="1">
    <citation type="submission" date="2019-02" db="EMBL/GenBank/DDBJ databases">
        <title>Deep-cultivation of Planctomycetes and their phenomic and genomic characterization uncovers novel biology.</title>
        <authorList>
            <person name="Wiegand S."/>
            <person name="Jogler M."/>
            <person name="Boedeker C."/>
            <person name="Pinto D."/>
            <person name="Vollmers J."/>
            <person name="Rivas-Marin E."/>
            <person name="Kohn T."/>
            <person name="Peeters S.H."/>
            <person name="Heuer A."/>
            <person name="Rast P."/>
            <person name="Oberbeckmann S."/>
            <person name="Bunk B."/>
            <person name="Jeske O."/>
            <person name="Meyerdierks A."/>
            <person name="Storesund J.E."/>
            <person name="Kallscheuer N."/>
            <person name="Luecker S."/>
            <person name="Lage O.M."/>
            <person name="Pohl T."/>
            <person name="Merkel B.J."/>
            <person name="Hornburger P."/>
            <person name="Mueller R.-W."/>
            <person name="Bruemmer F."/>
            <person name="Labrenz M."/>
            <person name="Spormann A.M."/>
            <person name="Op Den Camp H."/>
            <person name="Overmann J."/>
            <person name="Amann R."/>
            <person name="Jetten M.S.M."/>
            <person name="Mascher T."/>
            <person name="Medema M.H."/>
            <person name="Devos D.P."/>
            <person name="Kaster A.-K."/>
            <person name="Ovreas L."/>
            <person name="Rohde M."/>
            <person name="Galperin M.Y."/>
            <person name="Jogler C."/>
        </authorList>
    </citation>
    <scope>NUCLEOTIDE SEQUENCE [LARGE SCALE GENOMIC DNA]</scope>
    <source>
        <strain evidence="3 4">Poly41</strain>
    </source>
</reference>